<dbReference type="EMBL" id="JH660641">
    <property type="protein sequence ID" value="EIM29494.1"/>
    <property type="molecule type" value="Genomic_DNA"/>
</dbReference>
<dbReference type="eggNOG" id="ENOG5032V6W">
    <property type="taxonomic scope" value="Bacteria"/>
</dbReference>
<feature type="transmembrane region" description="Helical" evidence="1">
    <location>
        <begin position="76"/>
        <end position="94"/>
    </location>
</feature>
<organism evidence="2 3">
    <name type="scientific">Microvirga lotononidis</name>
    <dbReference type="NCBI Taxonomy" id="864069"/>
    <lineage>
        <taxon>Bacteria</taxon>
        <taxon>Pseudomonadati</taxon>
        <taxon>Pseudomonadota</taxon>
        <taxon>Alphaproteobacteria</taxon>
        <taxon>Hyphomicrobiales</taxon>
        <taxon>Methylobacteriaceae</taxon>
        <taxon>Microvirga</taxon>
    </lineage>
</organism>
<accession>I4YZV2</accession>
<evidence type="ECO:0000313" key="3">
    <source>
        <dbReference type="Proteomes" id="UP000003947"/>
    </source>
</evidence>
<keyword evidence="1" id="KW-0472">Membrane</keyword>
<dbReference type="PATRIC" id="fig|864069.3.peg.2163"/>
<dbReference type="Proteomes" id="UP000003947">
    <property type="component" value="Unassembled WGS sequence"/>
</dbReference>
<evidence type="ECO:0000313" key="2">
    <source>
        <dbReference type="EMBL" id="EIM29494.1"/>
    </source>
</evidence>
<keyword evidence="3" id="KW-1185">Reference proteome</keyword>
<dbReference type="HOGENOM" id="CLU_1675732_0_0_5"/>
<dbReference type="AlphaFoldDB" id="I4YZV2"/>
<dbReference type="Pfam" id="PF20589">
    <property type="entry name" value="DUF6790"/>
    <property type="match status" value="1"/>
</dbReference>
<keyword evidence="1" id="KW-1133">Transmembrane helix</keyword>
<proteinExistence type="predicted"/>
<keyword evidence="1" id="KW-0812">Transmembrane</keyword>
<evidence type="ECO:0000256" key="1">
    <source>
        <dbReference type="SAM" id="Phobius"/>
    </source>
</evidence>
<gene>
    <name evidence="2" type="ORF">MicloDRAFT_00019720</name>
</gene>
<sequence length="150" mass="16305" precursor="true">MYPGMIALTMIVLPLLSIGTEYALAPDEDPVFLIGKWFVFWAVGVRLLLAGLRQIFDPAFTAATIFKIEDPDARKVVVELGFGNVAIASLALLSVHWADWVTPAALVGAVFYGLAGLQHLRNRQRTGTENIAMASDLWIAAIAIFYLTAA</sequence>
<dbReference type="OrthoDB" id="5072157at2"/>
<name>I4YZV2_9HYPH</name>
<feature type="transmembrane region" description="Helical" evidence="1">
    <location>
        <begin position="33"/>
        <end position="56"/>
    </location>
</feature>
<dbReference type="InterPro" id="IPR046740">
    <property type="entry name" value="DUF6790"/>
</dbReference>
<reference evidence="2 3" key="1">
    <citation type="submission" date="2012-02" db="EMBL/GenBank/DDBJ databases">
        <title>Improved High-Quality Draft sequence of Microvirga sp. WSM3557.</title>
        <authorList>
            <consortium name="US DOE Joint Genome Institute"/>
            <person name="Lucas S."/>
            <person name="Han J."/>
            <person name="Lapidus A."/>
            <person name="Cheng J.-F."/>
            <person name="Goodwin L."/>
            <person name="Pitluck S."/>
            <person name="Peters L."/>
            <person name="Zhang X."/>
            <person name="Detter J.C."/>
            <person name="Han C."/>
            <person name="Tapia R."/>
            <person name="Land M."/>
            <person name="Hauser L."/>
            <person name="Kyrpides N."/>
            <person name="Ivanova N."/>
            <person name="Pagani I."/>
            <person name="Brau L."/>
            <person name="Yates R."/>
            <person name="O'Hara G."/>
            <person name="Rui T."/>
            <person name="Howieson J."/>
            <person name="Reeve W."/>
            <person name="Woyke T."/>
        </authorList>
    </citation>
    <scope>NUCLEOTIDE SEQUENCE [LARGE SCALE GENOMIC DNA]</scope>
    <source>
        <strain evidence="2 3">WSM3557</strain>
    </source>
</reference>
<dbReference type="RefSeq" id="WP_009490959.1">
    <property type="nucleotide sequence ID" value="NZ_CP141048.1"/>
</dbReference>
<feature type="transmembrane region" description="Helical" evidence="1">
    <location>
        <begin position="130"/>
        <end position="149"/>
    </location>
</feature>
<protein>
    <submittedName>
        <fullName evidence="2">Uncharacterized protein</fullName>
    </submittedName>
</protein>
<feature type="transmembrane region" description="Helical" evidence="1">
    <location>
        <begin position="100"/>
        <end position="118"/>
    </location>
</feature>